<sequence>AISTPPYLYSIFVDSTKNKLWRVLFVVARHRIEKKSRCHFRHERIGHKHVRRRFFEYSKSN</sequence>
<accession>A0A914ZMC4</accession>
<organism evidence="1 2">
    <name type="scientific">Parascaris univalens</name>
    <name type="common">Nematode worm</name>
    <dbReference type="NCBI Taxonomy" id="6257"/>
    <lineage>
        <taxon>Eukaryota</taxon>
        <taxon>Metazoa</taxon>
        <taxon>Ecdysozoa</taxon>
        <taxon>Nematoda</taxon>
        <taxon>Chromadorea</taxon>
        <taxon>Rhabditida</taxon>
        <taxon>Spirurina</taxon>
        <taxon>Ascaridomorpha</taxon>
        <taxon>Ascaridoidea</taxon>
        <taxon>Ascarididae</taxon>
        <taxon>Parascaris</taxon>
    </lineage>
</organism>
<dbReference type="AlphaFoldDB" id="A0A914ZMC4"/>
<dbReference type="WBParaSite" id="PgB09_g031_t07">
    <property type="protein sequence ID" value="PgB09_g031_t07"/>
    <property type="gene ID" value="PgB09_g031"/>
</dbReference>
<dbReference type="Proteomes" id="UP000887569">
    <property type="component" value="Unplaced"/>
</dbReference>
<protein>
    <submittedName>
        <fullName evidence="2">RRM domain-containing protein</fullName>
    </submittedName>
</protein>
<reference evidence="2" key="1">
    <citation type="submission" date="2022-11" db="UniProtKB">
        <authorList>
            <consortium name="WormBaseParasite"/>
        </authorList>
    </citation>
    <scope>IDENTIFICATION</scope>
</reference>
<evidence type="ECO:0000313" key="1">
    <source>
        <dbReference type="Proteomes" id="UP000887569"/>
    </source>
</evidence>
<evidence type="ECO:0000313" key="2">
    <source>
        <dbReference type="WBParaSite" id="PgB09_g031_t07"/>
    </source>
</evidence>
<proteinExistence type="predicted"/>
<keyword evidence="1" id="KW-1185">Reference proteome</keyword>
<name>A0A914ZMC4_PARUN</name>